<feature type="region of interest" description="Disordered" evidence="5">
    <location>
        <begin position="240"/>
        <end position="275"/>
    </location>
</feature>
<feature type="transmembrane region" description="Helical" evidence="6">
    <location>
        <begin position="118"/>
        <end position="142"/>
    </location>
</feature>
<proteinExistence type="predicted"/>
<protein>
    <submittedName>
        <fullName evidence="7">Uncharacterized protein</fullName>
    </submittedName>
</protein>
<evidence type="ECO:0000313" key="7">
    <source>
        <dbReference type="EMBL" id="OGH83429.1"/>
    </source>
</evidence>
<dbReference type="Pfam" id="PF18884">
    <property type="entry name" value="TSP3_bac"/>
    <property type="match status" value="2"/>
</dbReference>
<keyword evidence="3" id="KW-0732">Signal</keyword>
<dbReference type="Proteomes" id="UP000176300">
    <property type="component" value="Unassembled WGS sequence"/>
</dbReference>
<evidence type="ECO:0000256" key="1">
    <source>
        <dbReference type="ARBA" id="ARBA00004613"/>
    </source>
</evidence>
<comment type="caution">
    <text evidence="7">The sequence shown here is derived from an EMBL/GenBank/DDBJ whole genome shotgun (WGS) entry which is preliminary data.</text>
</comment>
<comment type="subcellular location">
    <subcellularLocation>
        <location evidence="1">Secreted</location>
    </subcellularLocation>
</comment>
<dbReference type="PANTHER" id="PTHR37467">
    <property type="entry name" value="EXPORTED CALCIUM-BINDING GLYCOPROTEIN-RELATED"/>
    <property type="match status" value="1"/>
</dbReference>
<evidence type="ECO:0000256" key="5">
    <source>
        <dbReference type="SAM" id="MobiDB-lite"/>
    </source>
</evidence>
<evidence type="ECO:0000256" key="3">
    <source>
        <dbReference type="ARBA" id="ARBA00022729"/>
    </source>
</evidence>
<reference evidence="7 8" key="1">
    <citation type="journal article" date="2016" name="Nat. Commun.">
        <title>Thousands of microbial genomes shed light on interconnected biogeochemical processes in an aquifer system.</title>
        <authorList>
            <person name="Anantharaman K."/>
            <person name="Brown C.T."/>
            <person name="Hug L.A."/>
            <person name="Sharon I."/>
            <person name="Castelle C.J."/>
            <person name="Probst A.J."/>
            <person name="Thomas B.C."/>
            <person name="Singh A."/>
            <person name="Wilkins M.J."/>
            <person name="Karaoz U."/>
            <person name="Brodie E.L."/>
            <person name="Williams K.H."/>
            <person name="Hubbard S.S."/>
            <person name="Banfield J.F."/>
        </authorList>
    </citation>
    <scope>NUCLEOTIDE SEQUENCE [LARGE SCALE GENOMIC DNA]</scope>
</reference>
<dbReference type="AlphaFoldDB" id="A0A1F6NHQ1"/>
<evidence type="ECO:0000256" key="4">
    <source>
        <dbReference type="ARBA" id="ARBA00022837"/>
    </source>
</evidence>
<keyword evidence="6" id="KW-0472">Membrane</keyword>
<keyword evidence="4" id="KW-0106">Calcium</keyword>
<sequence length="275" mass="29976">MFDDVPIKNNSQIPGNLPVGEPEDIFADTEINPPVGNPAPSRPVPEPPKPPQGLPPIQSAVGMGKIQPKNVPTPMTNDAKITNPPLGEDIFSKKNKTHTMPELVELNKIKGPSLAKNLMIFFIVIVGFSIFGGGSWLVYSLFIKDTPPEEQIVGTEDFEPVVQEEVIEEEDDALFINEPTGDEQLGDRIMEDEVLFGEPVDTDADNLSNDIELEIGLDPNNWDSDKDGLSDGDEVLVWRSNPLKSDTDGDGYDDGAEVKNGYNPIGPGRIFNSAQ</sequence>
<gene>
    <name evidence="7" type="ORF">A2373_02085</name>
</gene>
<name>A0A1F6NHQ1_9BACT</name>
<dbReference type="EMBL" id="MFQS01000013">
    <property type="protein sequence ID" value="OGH83429.1"/>
    <property type="molecule type" value="Genomic_DNA"/>
</dbReference>
<keyword evidence="6" id="KW-0812">Transmembrane</keyword>
<evidence type="ECO:0000256" key="6">
    <source>
        <dbReference type="SAM" id="Phobius"/>
    </source>
</evidence>
<feature type="region of interest" description="Disordered" evidence="5">
    <location>
        <begin position="1"/>
        <end position="65"/>
    </location>
</feature>
<keyword evidence="6" id="KW-1133">Transmembrane helix</keyword>
<organism evidence="7 8">
    <name type="scientific">Candidatus Magasanikbacteria bacterium RIFOXYB1_FULL_40_15</name>
    <dbReference type="NCBI Taxonomy" id="1798697"/>
    <lineage>
        <taxon>Bacteria</taxon>
        <taxon>Candidatus Magasanikiibacteriota</taxon>
    </lineage>
</organism>
<accession>A0A1F6NHQ1</accession>
<dbReference type="InterPro" id="IPR053180">
    <property type="entry name" value="Ca-binding_acidic-repeat"/>
</dbReference>
<dbReference type="InterPro" id="IPR059100">
    <property type="entry name" value="TSP3_bac"/>
</dbReference>
<evidence type="ECO:0000256" key="2">
    <source>
        <dbReference type="ARBA" id="ARBA00022525"/>
    </source>
</evidence>
<evidence type="ECO:0000313" key="8">
    <source>
        <dbReference type="Proteomes" id="UP000176300"/>
    </source>
</evidence>
<dbReference type="STRING" id="1798697.A2373_02085"/>
<feature type="compositionally biased region" description="Pro residues" evidence="5">
    <location>
        <begin position="35"/>
        <end position="54"/>
    </location>
</feature>
<keyword evidence="2" id="KW-0964">Secreted</keyword>
<dbReference type="PANTHER" id="PTHR37467:SF1">
    <property type="entry name" value="EXPORTED CALCIUM-BINDING GLYCOPROTEIN"/>
    <property type="match status" value="1"/>
</dbReference>